<dbReference type="Proteomes" id="UP001189429">
    <property type="component" value="Unassembled WGS sequence"/>
</dbReference>
<reference evidence="2" key="1">
    <citation type="submission" date="2023-10" db="EMBL/GenBank/DDBJ databases">
        <authorList>
            <person name="Chen Y."/>
            <person name="Shah S."/>
            <person name="Dougan E. K."/>
            <person name="Thang M."/>
            <person name="Chan C."/>
        </authorList>
    </citation>
    <scope>NUCLEOTIDE SEQUENCE [LARGE SCALE GENOMIC DNA]</scope>
</reference>
<proteinExistence type="predicted"/>
<accession>A0ABN9WP38</accession>
<comment type="caution">
    <text evidence="2">The sequence shown here is derived from an EMBL/GenBank/DDBJ whole genome shotgun (WGS) entry which is preliminary data.</text>
</comment>
<feature type="region of interest" description="Disordered" evidence="1">
    <location>
        <begin position="22"/>
        <end position="42"/>
    </location>
</feature>
<dbReference type="EMBL" id="CAUYUJ010019073">
    <property type="protein sequence ID" value="CAK0888435.1"/>
    <property type="molecule type" value="Genomic_DNA"/>
</dbReference>
<evidence type="ECO:0008006" key="4">
    <source>
        <dbReference type="Google" id="ProtNLM"/>
    </source>
</evidence>
<evidence type="ECO:0000313" key="2">
    <source>
        <dbReference type="EMBL" id="CAK0888435.1"/>
    </source>
</evidence>
<evidence type="ECO:0000256" key="1">
    <source>
        <dbReference type="SAM" id="MobiDB-lite"/>
    </source>
</evidence>
<sequence>MRPIPPRFCRAGPHASELRWRGRRAQGATPHVPATSAAPARNTSCAGNQCCPRTPGQHGGDKTFPCPSADAGWDGCETGVAALVQADTVTCPGSNTSCAGNQCCPRTPGQHGGDKTFPCPSADAGWDGCETGVAALVQADTVTCPGSNTSCAGNQCCPRTPGQHGGDKTFPCPSADAGWDGCETGVAALVQADAVTCPGSNTSCAGNQCCPRTNTSCAGNQCCPRTPGQHGGDKTFPCPSADAGWDGCETGVAALVQADAVTCPGSNTSCLIR</sequence>
<keyword evidence="3" id="KW-1185">Reference proteome</keyword>
<protein>
    <recommendedName>
        <fullName evidence="4">Cellulase</fullName>
    </recommendedName>
</protein>
<gene>
    <name evidence="2" type="ORF">PCOR1329_LOCUS69232</name>
</gene>
<evidence type="ECO:0000313" key="3">
    <source>
        <dbReference type="Proteomes" id="UP001189429"/>
    </source>
</evidence>
<name>A0ABN9WP38_9DINO</name>
<organism evidence="2 3">
    <name type="scientific">Prorocentrum cordatum</name>
    <dbReference type="NCBI Taxonomy" id="2364126"/>
    <lineage>
        <taxon>Eukaryota</taxon>
        <taxon>Sar</taxon>
        <taxon>Alveolata</taxon>
        <taxon>Dinophyceae</taxon>
        <taxon>Prorocentrales</taxon>
        <taxon>Prorocentraceae</taxon>
        <taxon>Prorocentrum</taxon>
    </lineage>
</organism>